<gene>
    <name evidence="10" type="ORF">GJ700_03820</name>
</gene>
<feature type="transmembrane region" description="Helical" evidence="8">
    <location>
        <begin position="90"/>
        <end position="108"/>
    </location>
</feature>
<feature type="transmembrane region" description="Helical" evidence="8">
    <location>
        <begin position="269"/>
        <end position="290"/>
    </location>
</feature>
<dbReference type="AlphaFoldDB" id="A0A7X2LSE5"/>
<evidence type="ECO:0000256" key="6">
    <source>
        <dbReference type="ARBA" id="ARBA00022989"/>
    </source>
</evidence>
<protein>
    <submittedName>
        <fullName evidence="10">ABC transporter permease subunit</fullName>
    </submittedName>
</protein>
<accession>A0A7X2LSE5</accession>
<evidence type="ECO:0000256" key="7">
    <source>
        <dbReference type="ARBA" id="ARBA00023136"/>
    </source>
</evidence>
<dbReference type="SUPFAM" id="SSF161098">
    <property type="entry name" value="MetI-like"/>
    <property type="match status" value="1"/>
</dbReference>
<organism evidence="10 11">
    <name type="scientific">Pseudoduganella rivuli</name>
    <dbReference type="NCBI Taxonomy" id="2666085"/>
    <lineage>
        <taxon>Bacteria</taxon>
        <taxon>Pseudomonadati</taxon>
        <taxon>Pseudomonadota</taxon>
        <taxon>Betaproteobacteria</taxon>
        <taxon>Burkholderiales</taxon>
        <taxon>Oxalobacteraceae</taxon>
        <taxon>Telluria group</taxon>
        <taxon>Pseudoduganella</taxon>
    </lineage>
</organism>
<sequence>MSERIQQWLLRSGLGQRLVIGVPFGWLLAMTAIPMLIILQFSFSQMGEATIVRPWSFTDGVLSVKVDFNKYQFLFTDSLYVATYLSSVKYAAINTALCLAIGYPFAYFLARSPEHIRPSLLMAVMLPFWTSFLIRIYSWKGLLATNGLFNNVLLGMGVIHEPLQMLNTPFSLTLGMVYTYLPFMILPLVANLQKFDTRLLEAAADLGATPWKAFWLVTVPLSKNGIVAGSMLVFIPSLGEYVIPELLGGPETLMIGRVLWDEFFGNNDWAMASAVAVVMILLILVPMAVFNKFQHKGEKS</sequence>
<dbReference type="CDD" id="cd06261">
    <property type="entry name" value="TM_PBP2"/>
    <property type="match status" value="1"/>
</dbReference>
<keyword evidence="3 8" id="KW-0813">Transport</keyword>
<proteinExistence type="inferred from homology"/>
<evidence type="ECO:0000256" key="5">
    <source>
        <dbReference type="ARBA" id="ARBA00022692"/>
    </source>
</evidence>
<dbReference type="GO" id="GO:0055085">
    <property type="term" value="P:transmembrane transport"/>
    <property type="evidence" value="ECO:0007669"/>
    <property type="project" value="InterPro"/>
</dbReference>
<evidence type="ECO:0000313" key="10">
    <source>
        <dbReference type="EMBL" id="MRV70847.1"/>
    </source>
</evidence>
<evidence type="ECO:0000256" key="4">
    <source>
        <dbReference type="ARBA" id="ARBA00022475"/>
    </source>
</evidence>
<keyword evidence="5 8" id="KW-0812">Transmembrane</keyword>
<evidence type="ECO:0000259" key="9">
    <source>
        <dbReference type="PROSITE" id="PS50928"/>
    </source>
</evidence>
<feature type="transmembrane region" description="Helical" evidence="8">
    <location>
        <begin position="120"/>
        <end position="139"/>
    </location>
</feature>
<dbReference type="EMBL" id="WKJJ01000002">
    <property type="protein sequence ID" value="MRV70847.1"/>
    <property type="molecule type" value="Genomic_DNA"/>
</dbReference>
<keyword evidence="11" id="KW-1185">Reference proteome</keyword>
<dbReference type="InterPro" id="IPR000515">
    <property type="entry name" value="MetI-like"/>
</dbReference>
<feature type="transmembrane region" description="Helical" evidence="8">
    <location>
        <begin position="213"/>
        <end position="235"/>
    </location>
</feature>
<comment type="caution">
    <text evidence="10">The sequence shown here is derived from an EMBL/GenBank/DDBJ whole genome shotgun (WGS) entry which is preliminary data.</text>
</comment>
<dbReference type="Gene3D" id="1.10.3720.10">
    <property type="entry name" value="MetI-like"/>
    <property type="match status" value="1"/>
</dbReference>
<keyword evidence="7 8" id="KW-0472">Membrane</keyword>
<comment type="similarity">
    <text evidence="2">Belongs to the binding-protein-dependent transport system permease family. CysTW subfamily.</text>
</comment>
<dbReference type="RefSeq" id="WP_154371324.1">
    <property type="nucleotide sequence ID" value="NZ_WKJJ01000002.1"/>
</dbReference>
<feature type="transmembrane region" description="Helical" evidence="8">
    <location>
        <begin position="20"/>
        <end position="43"/>
    </location>
</feature>
<dbReference type="PROSITE" id="PS50928">
    <property type="entry name" value="ABC_TM1"/>
    <property type="match status" value="1"/>
</dbReference>
<evidence type="ECO:0000313" key="11">
    <source>
        <dbReference type="Proteomes" id="UP000446768"/>
    </source>
</evidence>
<feature type="domain" description="ABC transmembrane type-1" evidence="9">
    <location>
        <begin position="84"/>
        <end position="290"/>
    </location>
</feature>
<dbReference type="PANTHER" id="PTHR42929:SF3">
    <property type="entry name" value="PUTRESCINE TRANSPORT SYSTEM PERMEASE PROTEIN POTH"/>
    <property type="match status" value="1"/>
</dbReference>
<dbReference type="Proteomes" id="UP000446768">
    <property type="component" value="Unassembled WGS sequence"/>
</dbReference>
<keyword evidence="6 8" id="KW-1133">Transmembrane helix</keyword>
<evidence type="ECO:0000256" key="1">
    <source>
        <dbReference type="ARBA" id="ARBA00004651"/>
    </source>
</evidence>
<reference evidence="10 11" key="1">
    <citation type="submission" date="2019-11" db="EMBL/GenBank/DDBJ databases">
        <title>Novel species isolated from a subtropical stream in China.</title>
        <authorList>
            <person name="Lu H."/>
        </authorList>
    </citation>
    <scope>NUCLEOTIDE SEQUENCE [LARGE SCALE GENOMIC DNA]</scope>
    <source>
        <strain evidence="10 11">FT92W</strain>
    </source>
</reference>
<comment type="subcellular location">
    <subcellularLocation>
        <location evidence="1 8">Cell membrane</location>
        <topology evidence="1 8">Multi-pass membrane protein</topology>
    </subcellularLocation>
</comment>
<dbReference type="Pfam" id="PF00528">
    <property type="entry name" value="BPD_transp_1"/>
    <property type="match status" value="1"/>
</dbReference>
<evidence type="ECO:0000256" key="2">
    <source>
        <dbReference type="ARBA" id="ARBA00007069"/>
    </source>
</evidence>
<feature type="transmembrane region" description="Helical" evidence="8">
    <location>
        <begin position="170"/>
        <end position="192"/>
    </location>
</feature>
<dbReference type="PANTHER" id="PTHR42929">
    <property type="entry name" value="INNER MEMBRANE ABC TRANSPORTER PERMEASE PROTEIN YDCU-RELATED-RELATED"/>
    <property type="match status" value="1"/>
</dbReference>
<evidence type="ECO:0000256" key="3">
    <source>
        <dbReference type="ARBA" id="ARBA00022448"/>
    </source>
</evidence>
<name>A0A7X2LSE5_9BURK</name>
<keyword evidence="4" id="KW-1003">Cell membrane</keyword>
<dbReference type="GO" id="GO:0005886">
    <property type="term" value="C:plasma membrane"/>
    <property type="evidence" value="ECO:0007669"/>
    <property type="project" value="UniProtKB-SubCell"/>
</dbReference>
<evidence type="ECO:0000256" key="8">
    <source>
        <dbReference type="RuleBase" id="RU363032"/>
    </source>
</evidence>
<dbReference type="InterPro" id="IPR035906">
    <property type="entry name" value="MetI-like_sf"/>
</dbReference>